<dbReference type="InterPro" id="IPR001675">
    <property type="entry name" value="Glyco_trans_29"/>
</dbReference>
<dbReference type="Gene3D" id="3.90.1480.20">
    <property type="entry name" value="Glycosyl transferase family 29"/>
    <property type="match status" value="1"/>
</dbReference>
<dbReference type="GO" id="GO:0009311">
    <property type="term" value="P:oligosaccharide metabolic process"/>
    <property type="evidence" value="ECO:0007669"/>
    <property type="project" value="TreeGrafter"/>
</dbReference>
<evidence type="ECO:0000256" key="2">
    <source>
        <dbReference type="ARBA" id="ARBA00006003"/>
    </source>
</evidence>
<feature type="compositionally biased region" description="Polar residues" evidence="11">
    <location>
        <begin position="74"/>
        <end position="84"/>
    </location>
</feature>
<dbReference type="GO" id="GO:0003828">
    <property type="term" value="F:alpha-N-acetylneuraminate alpha-2,8-sialyltransferase activity"/>
    <property type="evidence" value="ECO:0007669"/>
    <property type="project" value="TreeGrafter"/>
</dbReference>
<evidence type="ECO:0000256" key="12">
    <source>
        <dbReference type="SAM" id="Phobius"/>
    </source>
</evidence>
<evidence type="ECO:0000256" key="10">
    <source>
        <dbReference type="ARBA" id="ARBA00023180"/>
    </source>
</evidence>
<evidence type="ECO:0000256" key="7">
    <source>
        <dbReference type="ARBA" id="ARBA00022989"/>
    </source>
</evidence>
<evidence type="ECO:0000256" key="6">
    <source>
        <dbReference type="ARBA" id="ARBA00022968"/>
    </source>
</evidence>
<keyword evidence="10" id="KW-0325">Glycoprotein</keyword>
<keyword evidence="3" id="KW-0328">Glycosyltransferase</keyword>
<evidence type="ECO:0000313" key="14">
    <source>
        <dbReference type="RefSeq" id="XP_019618946.1"/>
    </source>
</evidence>
<reference evidence="14" key="1">
    <citation type="submission" date="2025-08" db="UniProtKB">
        <authorList>
            <consortium name="RefSeq"/>
        </authorList>
    </citation>
    <scope>IDENTIFICATION</scope>
    <source>
        <tissue evidence="14">Gonad</tissue>
    </source>
</reference>
<dbReference type="PANTHER" id="PTHR11987:SF53">
    <property type="entry name" value="ALPHA-2,8-SIALYLTRANSFERASE 8F-LIKE"/>
    <property type="match status" value="1"/>
</dbReference>
<feature type="transmembrane region" description="Helical" evidence="12">
    <location>
        <begin position="31"/>
        <end position="48"/>
    </location>
</feature>
<keyword evidence="7 12" id="KW-1133">Transmembrane helix</keyword>
<dbReference type="Pfam" id="PF00777">
    <property type="entry name" value="Glyco_transf_29"/>
    <property type="match status" value="1"/>
</dbReference>
<keyword evidence="9 12" id="KW-0472">Membrane</keyword>
<evidence type="ECO:0000256" key="9">
    <source>
        <dbReference type="ARBA" id="ARBA00023136"/>
    </source>
</evidence>
<comment type="subcellular location">
    <subcellularLocation>
        <location evidence="1">Golgi apparatus membrane</location>
        <topology evidence="1">Single-pass type II membrane protein</topology>
    </subcellularLocation>
</comment>
<evidence type="ECO:0000256" key="3">
    <source>
        <dbReference type="ARBA" id="ARBA00022676"/>
    </source>
</evidence>
<evidence type="ECO:0000256" key="11">
    <source>
        <dbReference type="SAM" id="MobiDB-lite"/>
    </source>
</evidence>
<gene>
    <name evidence="14" type="primary">LOC109465898</name>
</gene>
<keyword evidence="8" id="KW-0333">Golgi apparatus</keyword>
<dbReference type="GeneID" id="109465898"/>
<dbReference type="RefSeq" id="XP_019618946.1">
    <property type="nucleotide sequence ID" value="XM_019763387.1"/>
</dbReference>
<comment type="similarity">
    <text evidence="2">Belongs to the glycosyltransferase 29 family.</text>
</comment>
<feature type="region of interest" description="Disordered" evidence="11">
    <location>
        <begin position="61"/>
        <end position="97"/>
    </location>
</feature>
<evidence type="ECO:0000313" key="13">
    <source>
        <dbReference type="Proteomes" id="UP000515135"/>
    </source>
</evidence>
<evidence type="ECO:0000256" key="1">
    <source>
        <dbReference type="ARBA" id="ARBA00004323"/>
    </source>
</evidence>
<evidence type="ECO:0000256" key="4">
    <source>
        <dbReference type="ARBA" id="ARBA00022679"/>
    </source>
</evidence>
<dbReference type="PANTHER" id="PTHR11987">
    <property type="entry name" value="ALPHA-2,8-SIALYLTRANSFERASE"/>
    <property type="match status" value="1"/>
</dbReference>
<proteinExistence type="inferred from homology"/>
<dbReference type="InterPro" id="IPR038578">
    <property type="entry name" value="GT29-like_sf"/>
</dbReference>
<evidence type="ECO:0000256" key="5">
    <source>
        <dbReference type="ARBA" id="ARBA00022692"/>
    </source>
</evidence>
<evidence type="ECO:0000256" key="8">
    <source>
        <dbReference type="ARBA" id="ARBA00023034"/>
    </source>
</evidence>
<dbReference type="GO" id="GO:0000139">
    <property type="term" value="C:Golgi membrane"/>
    <property type="evidence" value="ECO:0007669"/>
    <property type="project" value="UniProtKB-SubCell"/>
</dbReference>
<sequence length="384" mass="43250">MATEVAATSPQVAPQDKDVSSVRSKKLGRRLQMFIIGLVFFATIHFLLQGSPKLEVQTNVMPPGPRYNHRKDTTGVQSDSTPASRTARPATFSTPPVSVAPSDSWTFNTEEIRKVRNATAMLHPNARLRTHKLGIWPCEKKRGRRGRKSCHPAPFKHNVSLQTTCAIVGNGGILLGSHCGSEINSKDYIIRMHLSAIRGFERDVGRKTNMTILNVSTPRRIKSSSGLENRTQDVYESRMIDINGTVLVSTAKDKFLLKLALKKYQNLSFVLLTSKDSFRDESLIHRVASDVAWNNGTKPRGPPSTGLATVLTATTFCDQLHLYGFFPFKQDKNKKPLPYHYYPGDFIEPVIQERKHKMGKEYRFYKELQQRGVLKLHIGKCDEK</sequence>
<accession>A0A6P4YP31</accession>
<protein>
    <submittedName>
        <fullName evidence="14">CMP-N-acetylneuraminate-poly-alpha-2, 8-sialyltransferase-like</fullName>
    </submittedName>
</protein>
<dbReference type="GO" id="GO:0006491">
    <property type="term" value="P:N-glycan processing"/>
    <property type="evidence" value="ECO:0007669"/>
    <property type="project" value="TreeGrafter"/>
</dbReference>
<dbReference type="Proteomes" id="UP000515135">
    <property type="component" value="Unplaced"/>
</dbReference>
<name>A0A6P4YP31_BRABE</name>
<feature type="region of interest" description="Disordered" evidence="11">
    <location>
        <begin position="1"/>
        <end position="23"/>
    </location>
</feature>
<dbReference type="OrthoDB" id="10023755at2759"/>
<keyword evidence="13" id="KW-1185">Reference proteome</keyword>
<dbReference type="CDD" id="cd23963">
    <property type="entry name" value="GT29_ST8SIA"/>
    <property type="match status" value="1"/>
</dbReference>
<organism evidence="13 14">
    <name type="scientific">Branchiostoma belcheri</name>
    <name type="common">Amphioxus</name>
    <dbReference type="NCBI Taxonomy" id="7741"/>
    <lineage>
        <taxon>Eukaryota</taxon>
        <taxon>Metazoa</taxon>
        <taxon>Chordata</taxon>
        <taxon>Cephalochordata</taxon>
        <taxon>Leptocardii</taxon>
        <taxon>Amphioxiformes</taxon>
        <taxon>Branchiostomatidae</taxon>
        <taxon>Branchiostoma</taxon>
    </lineage>
</organism>
<feature type="compositionally biased region" description="Polar residues" evidence="11">
    <location>
        <begin position="1"/>
        <end position="12"/>
    </location>
</feature>
<dbReference type="KEGG" id="bbel:109465898"/>
<dbReference type="AlphaFoldDB" id="A0A6P4YP31"/>
<keyword evidence="4" id="KW-0808">Transferase</keyword>
<keyword evidence="6" id="KW-0735">Signal-anchor</keyword>
<keyword evidence="5 12" id="KW-0812">Transmembrane</keyword>
<dbReference type="InterPro" id="IPR050943">
    <property type="entry name" value="Glycosyltr_29_Sialyltrsf"/>
</dbReference>